<sequence>MKNSDVRGQGKQGASSSALPNGKPDIRARIRSSGLFDADWYCAQYPDVTSVGLDPLKHFLRFGALLRRDPSPHFETAFYLDSHPDVAASGVNPLVHYLQTGCAQGHLARANQGRVALVVHAFHLDVVGDLVRYAANFPAGADQFVTHPEGLDAKAVEFLRRSFPEARLVAVPNAGQDVGALVVLARLVDLGRYEAICKVHTKKDANEPLRWRHALLRGVLASKGQVRRTIKAFAEDPRLVLAGSRQLYLHGPSYLWSNAETLERVFGPLIGGFDFRASDWGFIGGTCFWIRGSALQEIVRALDGMKFTSAAYRDDATIAHCAEHVFGMIATLKGGRVLLHDVEQSAGSVTEGPGFPADGGRSRIMMADLLGRIAFPDYVTTPPPPRGRVRANPSTGRVSGWIAVQGDDTPREGLIRIGAHEIHVTADQFQADLRSNGINQGRHGFVVSAPDALANGQPHEMVLIDRATGRELHRATGTWDKPTRSYKDFQGFLKSSMTRPQIDLPFVEADKRAFAVMEGIANRLTQRGLALEPKPLISVVMPMFDRAGVVAKAIESVLRQSYDAFELLVVDDGSRDDSVAVVRAIGDPRIRLLELGQNRGVAAARNAALRAARGEIICYLDSDNAWDERYLAAQAGAFDELPQADLIYSGVLLYEGYHTEPMAIRYGHFHPALLENRNYIDNNVISHRRSFLGLLGGFDESLRRLVDHDLMLRAAELGRVYSIPMLLCHYYYNRIENTITGGTDMEVNRDRLRSRLAERKAKRLAELDRAELDRPVSVVIPNWESLDELRECLTALQARDWGGKLDVVVVDNLSSEPVREFLAAEHGAGRIVFVPLDFNYGFTYAVNVGIARSRADADILLLNNDAIAQPGAVQSLQRACLARSDAGMTVPRQILPAGTRTLRSHVPYVSANYPCDVNVSAIHQNVADIPVFHDGRGLELVYAPFFAVYIRREVIDAIGPLDAEYGRHYRSDRVYSDMMLNLTNYRMFYVPDSHFIHKLQQATEQLRETGQGDNSFEMMFRRNQWDVETAARLGYRSAPWDVF</sequence>
<dbReference type="SUPFAM" id="SSF53448">
    <property type="entry name" value="Nucleotide-diphospho-sugar transferases"/>
    <property type="match status" value="2"/>
</dbReference>
<dbReference type="Proteomes" id="UP000305709">
    <property type="component" value="Unassembled WGS sequence"/>
</dbReference>
<dbReference type="Gene3D" id="3.90.550.10">
    <property type="entry name" value="Spore Coat Polysaccharide Biosynthesis Protein SpsA, Chain A"/>
    <property type="match status" value="2"/>
</dbReference>
<dbReference type="OrthoDB" id="6653642at2"/>
<keyword evidence="3" id="KW-0808">Transferase</keyword>
<evidence type="ECO:0000313" key="4">
    <source>
        <dbReference type="Proteomes" id="UP000305709"/>
    </source>
</evidence>
<keyword evidence="4" id="KW-1185">Reference proteome</keyword>
<feature type="domain" description="Glycosyltransferase 2-like" evidence="2">
    <location>
        <begin position="538"/>
        <end position="664"/>
    </location>
</feature>
<accession>A0A5C4NJL8</accession>
<feature type="region of interest" description="Disordered" evidence="1">
    <location>
        <begin position="1"/>
        <end position="25"/>
    </location>
</feature>
<organism evidence="3 4">
    <name type="scientific">Rubellimicrobium roseum</name>
    <dbReference type="NCBI Taxonomy" id="687525"/>
    <lineage>
        <taxon>Bacteria</taxon>
        <taxon>Pseudomonadati</taxon>
        <taxon>Pseudomonadota</taxon>
        <taxon>Alphaproteobacteria</taxon>
        <taxon>Rhodobacterales</taxon>
        <taxon>Roseobacteraceae</taxon>
        <taxon>Rubellimicrobium</taxon>
    </lineage>
</organism>
<evidence type="ECO:0000313" key="3">
    <source>
        <dbReference type="EMBL" id="TNC74991.1"/>
    </source>
</evidence>
<dbReference type="PANTHER" id="PTHR43685">
    <property type="entry name" value="GLYCOSYLTRANSFERASE"/>
    <property type="match status" value="1"/>
</dbReference>
<dbReference type="EMBL" id="VDFV01000001">
    <property type="protein sequence ID" value="TNC74991.1"/>
    <property type="molecule type" value="Genomic_DNA"/>
</dbReference>
<feature type="domain" description="Glycosyltransferase 2-like" evidence="2">
    <location>
        <begin position="777"/>
        <end position="882"/>
    </location>
</feature>
<evidence type="ECO:0000256" key="1">
    <source>
        <dbReference type="SAM" id="MobiDB-lite"/>
    </source>
</evidence>
<dbReference type="InterPro" id="IPR001173">
    <property type="entry name" value="Glyco_trans_2-like"/>
</dbReference>
<dbReference type="Pfam" id="PF05045">
    <property type="entry name" value="RgpF"/>
    <property type="match status" value="1"/>
</dbReference>
<comment type="caution">
    <text evidence="3">The sequence shown here is derived from an EMBL/GenBank/DDBJ whole genome shotgun (WGS) entry which is preliminary data.</text>
</comment>
<dbReference type="PANTHER" id="PTHR43685:SF2">
    <property type="entry name" value="GLYCOSYLTRANSFERASE 2-LIKE DOMAIN-CONTAINING PROTEIN"/>
    <property type="match status" value="1"/>
</dbReference>
<name>A0A5C4NJL8_9RHOB</name>
<dbReference type="Pfam" id="PF00535">
    <property type="entry name" value="Glycos_transf_2"/>
    <property type="match status" value="2"/>
</dbReference>
<dbReference type="InterPro" id="IPR007739">
    <property type="entry name" value="RgpF"/>
</dbReference>
<dbReference type="InterPro" id="IPR050834">
    <property type="entry name" value="Glycosyltransf_2"/>
</dbReference>
<protein>
    <submittedName>
        <fullName evidence="3">Glycosyltransferase</fullName>
    </submittedName>
</protein>
<dbReference type="GO" id="GO:0016740">
    <property type="term" value="F:transferase activity"/>
    <property type="evidence" value="ECO:0007669"/>
    <property type="project" value="UniProtKB-KW"/>
</dbReference>
<evidence type="ECO:0000259" key="2">
    <source>
        <dbReference type="Pfam" id="PF00535"/>
    </source>
</evidence>
<reference evidence="3 4" key="1">
    <citation type="submission" date="2019-06" db="EMBL/GenBank/DDBJ databases">
        <authorList>
            <person name="Jiang L."/>
        </authorList>
    </citation>
    <scope>NUCLEOTIDE SEQUENCE [LARGE SCALE GENOMIC DNA]</scope>
    <source>
        <strain evidence="3 4">YIM 48858</strain>
    </source>
</reference>
<dbReference type="RefSeq" id="WP_139079985.1">
    <property type="nucleotide sequence ID" value="NZ_VDFV01000001.1"/>
</dbReference>
<dbReference type="AlphaFoldDB" id="A0A5C4NJL8"/>
<gene>
    <name evidence="3" type="ORF">FHG71_02390</name>
</gene>
<dbReference type="InterPro" id="IPR029044">
    <property type="entry name" value="Nucleotide-diphossugar_trans"/>
</dbReference>
<proteinExistence type="predicted"/>